<accession>A0AAX2AIX3</accession>
<dbReference type="InterPro" id="IPR000160">
    <property type="entry name" value="GGDEF_dom"/>
</dbReference>
<feature type="domain" description="GGDEF" evidence="4">
    <location>
        <begin position="404"/>
        <end position="534"/>
    </location>
</feature>
<sequence length="534" mass="63438">EHIKKDKKRYFIKDKYTHFILFDKNKQFVSGDVYDINSDEFISTPNEIKNFFKSKNLNKYLKNKEEIHFITLDYEKVLFTIEEVKKANKLLGYIFIGRTLDSSFLSNLTKITHSYISFLPSYSLKNKNELKIKNSLINYDINRVDEKNLFSFIELFDEFDNSSFFISMKINRDFFIQISKNNEFLFYIFITTFILLIMCIYFFIDKLFAKRIKNITNIIKKVSKSNSLELKIKIDYDDEISYLSKKINEMFISINNKQHEELKKERDFLQSVLDSQKNIILITDGKDIESTNKKFVDIFKSKDHFMTNIALLDNQTQANLVNFAKKYESYENPAKLKVQDDNHKYFIFDVQKLDMKKYLICMNDISSYNEKLCHLEQKATIDELTSIYNKNTITSLLNCWLEVKDFCLIIFDIDYFKKINDTYGHYIGDCILRDLSKLIKSFLHKEDIIGRFGGEEFIVLVDDNSNENIINIATRLKQVVEDYNFVYENHKINVTISLGATFCKRNEKYEVVYKRADEALYEAKRSGRNKVCYN</sequence>
<dbReference type="InterPro" id="IPR029787">
    <property type="entry name" value="Nucleotide_cyclase"/>
</dbReference>
<dbReference type="EMBL" id="NXID01000014">
    <property type="protein sequence ID" value="RXK16095.1"/>
    <property type="molecule type" value="Genomic_DNA"/>
</dbReference>
<proteinExistence type="predicted"/>
<evidence type="ECO:0000256" key="1">
    <source>
        <dbReference type="ARBA" id="ARBA00012528"/>
    </source>
</evidence>
<evidence type="ECO:0000259" key="4">
    <source>
        <dbReference type="PROSITE" id="PS50887"/>
    </source>
</evidence>
<dbReference type="Proteomes" id="UP000290092">
    <property type="component" value="Unassembled WGS sequence"/>
</dbReference>
<evidence type="ECO:0000313" key="6">
    <source>
        <dbReference type="Proteomes" id="UP000290092"/>
    </source>
</evidence>
<name>A0AAX2AIX3_9BACT</name>
<organism evidence="5 6">
    <name type="scientific">Malaciobacter mytili LMG 24559</name>
    <dbReference type="NCBI Taxonomy" id="1032238"/>
    <lineage>
        <taxon>Bacteria</taxon>
        <taxon>Pseudomonadati</taxon>
        <taxon>Campylobacterota</taxon>
        <taxon>Epsilonproteobacteria</taxon>
        <taxon>Campylobacterales</taxon>
        <taxon>Arcobacteraceae</taxon>
        <taxon>Malaciobacter</taxon>
    </lineage>
</organism>
<dbReference type="PROSITE" id="PS50887">
    <property type="entry name" value="GGDEF"/>
    <property type="match status" value="1"/>
</dbReference>
<dbReference type="SMART" id="SM00267">
    <property type="entry name" value="GGDEF"/>
    <property type="match status" value="1"/>
</dbReference>
<dbReference type="Gene3D" id="3.30.70.270">
    <property type="match status" value="1"/>
</dbReference>
<dbReference type="AlphaFoldDB" id="A0AAX2AIX3"/>
<comment type="caution">
    <text evidence="5">The sequence shown here is derived from an EMBL/GenBank/DDBJ whole genome shotgun (WGS) entry which is preliminary data.</text>
</comment>
<reference evidence="5 6" key="1">
    <citation type="submission" date="2017-09" db="EMBL/GenBank/DDBJ databases">
        <title>Genomics of the genus Arcobacter.</title>
        <authorList>
            <person name="Perez-Cataluna A."/>
            <person name="Figueras M.J."/>
            <person name="Salas-Masso N."/>
        </authorList>
    </citation>
    <scope>NUCLEOTIDE SEQUENCE [LARGE SCALE GENOMIC DNA]</scope>
    <source>
        <strain evidence="5 6">CECT 7386</strain>
    </source>
</reference>
<dbReference type="CDD" id="cd01949">
    <property type="entry name" value="GGDEF"/>
    <property type="match status" value="1"/>
</dbReference>
<dbReference type="FunFam" id="3.30.70.270:FF:000001">
    <property type="entry name" value="Diguanylate cyclase domain protein"/>
    <property type="match status" value="1"/>
</dbReference>
<dbReference type="InterPro" id="IPR043128">
    <property type="entry name" value="Rev_trsase/Diguanyl_cyclase"/>
</dbReference>
<keyword evidence="3" id="KW-1133">Transmembrane helix</keyword>
<evidence type="ECO:0000313" key="5">
    <source>
        <dbReference type="EMBL" id="RXK16095.1"/>
    </source>
</evidence>
<evidence type="ECO:0000256" key="2">
    <source>
        <dbReference type="ARBA" id="ARBA00034247"/>
    </source>
</evidence>
<feature type="transmembrane region" description="Helical" evidence="3">
    <location>
        <begin position="184"/>
        <end position="204"/>
    </location>
</feature>
<keyword evidence="3" id="KW-0472">Membrane</keyword>
<keyword evidence="3" id="KW-0812">Transmembrane</keyword>
<dbReference type="RefSeq" id="WP_164968707.1">
    <property type="nucleotide sequence ID" value="NZ_NXID01000014.1"/>
</dbReference>
<dbReference type="EC" id="2.7.7.65" evidence="1"/>
<comment type="catalytic activity">
    <reaction evidence="2">
        <text>2 GTP = 3',3'-c-di-GMP + 2 diphosphate</text>
        <dbReference type="Rhea" id="RHEA:24898"/>
        <dbReference type="ChEBI" id="CHEBI:33019"/>
        <dbReference type="ChEBI" id="CHEBI:37565"/>
        <dbReference type="ChEBI" id="CHEBI:58805"/>
        <dbReference type="EC" id="2.7.7.65"/>
    </reaction>
</comment>
<dbReference type="InterPro" id="IPR050469">
    <property type="entry name" value="Diguanylate_Cyclase"/>
</dbReference>
<keyword evidence="6" id="KW-1185">Reference proteome</keyword>
<gene>
    <name evidence="5" type="ORF">CP985_05050</name>
</gene>
<dbReference type="PANTHER" id="PTHR45138">
    <property type="entry name" value="REGULATORY COMPONENTS OF SENSORY TRANSDUCTION SYSTEM"/>
    <property type="match status" value="1"/>
</dbReference>
<dbReference type="PANTHER" id="PTHR45138:SF9">
    <property type="entry name" value="DIGUANYLATE CYCLASE DGCM-RELATED"/>
    <property type="match status" value="1"/>
</dbReference>
<dbReference type="NCBIfam" id="TIGR00254">
    <property type="entry name" value="GGDEF"/>
    <property type="match status" value="1"/>
</dbReference>
<dbReference type="GO" id="GO:0052621">
    <property type="term" value="F:diguanylate cyclase activity"/>
    <property type="evidence" value="ECO:0007669"/>
    <property type="project" value="UniProtKB-EC"/>
</dbReference>
<feature type="non-terminal residue" evidence="5">
    <location>
        <position position="1"/>
    </location>
</feature>
<evidence type="ECO:0000256" key="3">
    <source>
        <dbReference type="SAM" id="Phobius"/>
    </source>
</evidence>
<protein>
    <recommendedName>
        <fullName evidence="1">diguanylate cyclase</fullName>
        <ecNumber evidence="1">2.7.7.65</ecNumber>
    </recommendedName>
</protein>
<dbReference type="Pfam" id="PF00990">
    <property type="entry name" value="GGDEF"/>
    <property type="match status" value="1"/>
</dbReference>
<dbReference type="SUPFAM" id="SSF55073">
    <property type="entry name" value="Nucleotide cyclase"/>
    <property type="match status" value="1"/>
</dbReference>
<dbReference type="Gene3D" id="6.10.340.10">
    <property type="match status" value="1"/>
</dbReference>